<evidence type="ECO:0000313" key="3">
    <source>
        <dbReference type="EMBL" id="RFS20456.1"/>
    </source>
</evidence>
<organism evidence="3 4">
    <name type="scientific">Chitinophaga silvatica</name>
    <dbReference type="NCBI Taxonomy" id="2282649"/>
    <lineage>
        <taxon>Bacteria</taxon>
        <taxon>Pseudomonadati</taxon>
        <taxon>Bacteroidota</taxon>
        <taxon>Chitinophagia</taxon>
        <taxon>Chitinophagales</taxon>
        <taxon>Chitinophagaceae</taxon>
        <taxon>Chitinophaga</taxon>
    </lineage>
</organism>
<evidence type="ECO:0000256" key="1">
    <source>
        <dbReference type="ARBA" id="ARBA00006484"/>
    </source>
</evidence>
<gene>
    <name evidence="3" type="ORF">DVR12_17960</name>
</gene>
<dbReference type="FunFam" id="3.40.50.720:FF:000084">
    <property type="entry name" value="Short-chain dehydrogenase reductase"/>
    <property type="match status" value="1"/>
</dbReference>
<dbReference type="SMART" id="SM00822">
    <property type="entry name" value="PKS_KR"/>
    <property type="match status" value="1"/>
</dbReference>
<dbReference type="Proteomes" id="UP000260644">
    <property type="component" value="Unassembled WGS sequence"/>
</dbReference>
<dbReference type="EMBL" id="QPMM01000010">
    <property type="protein sequence ID" value="RFS20456.1"/>
    <property type="molecule type" value="Genomic_DNA"/>
</dbReference>
<name>A0A3E1Y685_9BACT</name>
<dbReference type="CDD" id="cd05233">
    <property type="entry name" value="SDR_c"/>
    <property type="match status" value="1"/>
</dbReference>
<comment type="caution">
    <text evidence="3">The sequence shown here is derived from an EMBL/GenBank/DDBJ whole genome shotgun (WGS) entry which is preliminary data.</text>
</comment>
<dbReference type="InterPro" id="IPR020904">
    <property type="entry name" value="Sc_DH/Rdtase_CS"/>
</dbReference>
<dbReference type="PANTHER" id="PTHR43975">
    <property type="entry name" value="ZGC:101858"/>
    <property type="match status" value="1"/>
</dbReference>
<keyword evidence="4" id="KW-1185">Reference proteome</keyword>
<dbReference type="PRINTS" id="PR00080">
    <property type="entry name" value="SDRFAMILY"/>
</dbReference>
<reference evidence="3 4" key="1">
    <citation type="submission" date="2018-07" db="EMBL/GenBank/DDBJ databases">
        <title>Chitinophaga K2CV101002-2 sp. nov., isolated from a monsoon evergreen broad-leaved forest soil.</title>
        <authorList>
            <person name="Lv Y."/>
        </authorList>
    </citation>
    <scope>NUCLEOTIDE SEQUENCE [LARGE SCALE GENOMIC DNA]</scope>
    <source>
        <strain evidence="3 4">GDMCC 1.1288</strain>
    </source>
</reference>
<dbReference type="NCBIfam" id="NF005559">
    <property type="entry name" value="PRK07231.1"/>
    <property type="match status" value="1"/>
</dbReference>
<dbReference type="PRINTS" id="PR00081">
    <property type="entry name" value="GDHRDH"/>
</dbReference>
<dbReference type="InterPro" id="IPR057326">
    <property type="entry name" value="KR_dom"/>
</dbReference>
<dbReference type="OrthoDB" id="9803333at2"/>
<protein>
    <submittedName>
        <fullName evidence="3">SDR family NAD(P)-dependent oxidoreductase</fullName>
    </submittedName>
</protein>
<dbReference type="InterPro" id="IPR036291">
    <property type="entry name" value="NAD(P)-bd_dom_sf"/>
</dbReference>
<sequence>MLSLENKIAVVTGGNSGIGYATAKDFIEQGANVIITGRNEAAINNAAATLGPQAEAFTADQSILADTKKLTAFIHERYKQIDILFVNAGITGKIGPFSEVTEENFDEVMNINTKGAFFTIQQFLPLIKDGGTIILLSSVNALSGMPGAIVYNASKAALNAFGRTLSRELVSRRIRVNTVNPGPVKTDILIKAGIPEEVVAGKDFAKSVPVGRSAEASEIAKLVTFLASDNAQFINGAEYNIDGGLFVHPLLG</sequence>
<accession>A0A3E1Y685</accession>
<dbReference type="Gene3D" id="3.40.50.720">
    <property type="entry name" value="NAD(P)-binding Rossmann-like Domain"/>
    <property type="match status" value="1"/>
</dbReference>
<dbReference type="AlphaFoldDB" id="A0A3E1Y685"/>
<dbReference type="SUPFAM" id="SSF51735">
    <property type="entry name" value="NAD(P)-binding Rossmann-fold domains"/>
    <property type="match status" value="1"/>
</dbReference>
<evidence type="ECO:0000313" key="4">
    <source>
        <dbReference type="Proteomes" id="UP000260644"/>
    </source>
</evidence>
<dbReference type="PROSITE" id="PS00061">
    <property type="entry name" value="ADH_SHORT"/>
    <property type="match status" value="1"/>
</dbReference>
<comment type="similarity">
    <text evidence="1">Belongs to the short-chain dehydrogenases/reductases (SDR) family.</text>
</comment>
<dbReference type="Pfam" id="PF13561">
    <property type="entry name" value="adh_short_C2"/>
    <property type="match status" value="1"/>
</dbReference>
<dbReference type="PANTHER" id="PTHR43975:SF2">
    <property type="entry name" value="EG:BACR7A4.14 PROTEIN-RELATED"/>
    <property type="match status" value="1"/>
</dbReference>
<proteinExistence type="inferred from homology"/>
<evidence type="ECO:0000259" key="2">
    <source>
        <dbReference type="SMART" id="SM00822"/>
    </source>
</evidence>
<feature type="domain" description="Ketoreductase" evidence="2">
    <location>
        <begin position="7"/>
        <end position="187"/>
    </location>
</feature>
<dbReference type="RefSeq" id="WP_116977178.1">
    <property type="nucleotide sequence ID" value="NZ_QPMM01000010.1"/>
</dbReference>
<dbReference type="InterPro" id="IPR002347">
    <property type="entry name" value="SDR_fam"/>
</dbReference>